<organism evidence="1">
    <name type="scientific">uncultured Desulfobacterium sp</name>
    <dbReference type="NCBI Taxonomy" id="201089"/>
    <lineage>
        <taxon>Bacteria</taxon>
        <taxon>Pseudomonadati</taxon>
        <taxon>Thermodesulfobacteriota</taxon>
        <taxon>Desulfobacteria</taxon>
        <taxon>Desulfobacterales</taxon>
        <taxon>Desulfobacteriaceae</taxon>
        <taxon>Desulfobacterium</taxon>
        <taxon>environmental samples</taxon>
    </lineage>
</organism>
<sequence length="169" mass="19135">MADINRLIDSARGLYSLYGERILDDEIIVNQIEVYKEDIGRTIRMMQHADIAATCSDCAGQGHGSCCMQDVEGWYDTMLILINLLMGVELPESREIAGHCLFLGNTGCKLIARYFFCVNYLCPRLMNLLGQTKAHQFMTVAGRELFSGWIVEQSLRKWLNLHTDCANGY</sequence>
<evidence type="ECO:0000313" key="1">
    <source>
        <dbReference type="EMBL" id="SPD75229.1"/>
    </source>
</evidence>
<reference evidence="1" key="1">
    <citation type="submission" date="2018-01" db="EMBL/GenBank/DDBJ databases">
        <authorList>
            <person name="Regsiter A."/>
            <person name="William W."/>
        </authorList>
    </citation>
    <scope>NUCLEOTIDE SEQUENCE</scope>
    <source>
        <strain evidence="1">TRIP AH-1</strain>
    </source>
</reference>
<accession>A0A445N0L2</accession>
<proteinExistence type="predicted"/>
<protein>
    <submittedName>
        <fullName evidence="1">Uncharacterized protein</fullName>
    </submittedName>
</protein>
<dbReference type="EMBL" id="OJIN01000192">
    <property type="protein sequence ID" value="SPD75229.1"/>
    <property type="molecule type" value="Genomic_DNA"/>
</dbReference>
<gene>
    <name evidence="1" type="ORF">PITCH_A50031</name>
</gene>
<name>A0A445N0L2_9BACT</name>
<dbReference type="AlphaFoldDB" id="A0A445N0L2"/>